<evidence type="ECO:0000256" key="2">
    <source>
        <dbReference type="ARBA" id="ARBA00023186"/>
    </source>
</evidence>
<organism evidence="5">
    <name type="scientific">Fagus sylvatica</name>
    <name type="common">Beechnut</name>
    <dbReference type="NCBI Taxonomy" id="28930"/>
    <lineage>
        <taxon>Eukaryota</taxon>
        <taxon>Viridiplantae</taxon>
        <taxon>Streptophyta</taxon>
        <taxon>Embryophyta</taxon>
        <taxon>Tracheophyta</taxon>
        <taxon>Spermatophyta</taxon>
        <taxon>Magnoliopsida</taxon>
        <taxon>eudicotyledons</taxon>
        <taxon>Gunneridae</taxon>
        <taxon>Pentapetalae</taxon>
        <taxon>rosids</taxon>
        <taxon>fabids</taxon>
        <taxon>Fagales</taxon>
        <taxon>Fagaceae</taxon>
        <taxon>Fagus</taxon>
    </lineage>
</organism>
<dbReference type="PROSITE" id="PS51194">
    <property type="entry name" value="HELICASE_CTER"/>
    <property type="match status" value="1"/>
</dbReference>
<evidence type="ECO:0000256" key="1">
    <source>
        <dbReference type="ARBA" id="ARBA00006607"/>
    </source>
</evidence>
<evidence type="ECO:0000259" key="4">
    <source>
        <dbReference type="PROSITE" id="PS51194"/>
    </source>
</evidence>
<dbReference type="GO" id="GO:0042026">
    <property type="term" value="P:protein refolding"/>
    <property type="evidence" value="ECO:0007669"/>
    <property type="project" value="InterPro"/>
</dbReference>
<gene>
    <name evidence="5" type="ORF">FSB_LOCUS19916</name>
</gene>
<feature type="domain" description="Helicase C-terminal" evidence="4">
    <location>
        <begin position="334"/>
        <end position="525"/>
    </location>
</feature>
<dbReference type="SUPFAM" id="SSF52029">
    <property type="entry name" value="GroEL apical domain-like"/>
    <property type="match status" value="1"/>
</dbReference>
<dbReference type="PANTHER" id="PTHR45633">
    <property type="entry name" value="60 KDA HEAT SHOCK PROTEIN, MITOCHONDRIAL"/>
    <property type="match status" value="1"/>
</dbReference>
<sequence length="866" mass="96101">MDYLVDILGGHLGSLPMKYLGLPIGAAYKEKAIWNPILEKEEKRLAGWKRLYLSKGGSVTLIKALSLAFQRISFLFSRCRLVWSTVLKSFKEISFGEAMGRRNVFIRGGWCSNPVTTSYGVNLWKIIWKDWNFFRRFISFDVGDGSRVSFWHDIWCGDCALKEVFLALFAIASNPEAVVSDLLRHHNDTIHSDLNFIRNIQAWESDSLLAILEVLYAQLQMGIGEDIICWGRTRLRLSRPLSPLTLTHGLIPPPLTHGDFTCQWGHDFRPDYCGLGCLKQNFPDVPMMALTATATQSVREDVMKALRIPHALVLERSFDRPNLKYEVVGKTKEPLKQLGKLLMDRFKNQSGIVYCLSKSECSEVSKFLNEKCKFKTEYYHAGLAPRQRVAVQKRWHTGEVHIVCATIAFGMGIDKPDVHLISVPCLQHGFVLDSDLFERYQPIMFPYCSKNVNVSIFYSDGAIITCFCSHCHSLLVSLPIAAWHCASHSGNQPNLTIKQKIFIGQFQSANQSAAGGKVPHPKRLGRVGCNVVLEQSFGAPKVTKDGVTVAKSVEFQDRVMNIGASLVKQVANATNDVAGDGTTCATVLTRTIFAEGCKSVAAGMNSMDLRCGITMAVDAVVTNLKSRAKMIKTPGEIVQVGTISANGEREIGQLIAAAMEKVGKEGVITISDGKTLYNELEVVEGMKLDRGYISPYFITNQKNQKCELEDPLILIHEKKISNINAIVKVLELALKSQRPLLIVSEDVESEALATLILNKLRAGIKVCAIKAPGFGENRKAGLQDLAILTGGEVTVSKDDTVILDGGGDKKDIQERCEQLRSSIELSTSDYEKEKLQEWLAKLSGGIAVLKVIFPFKDTNCDFLFSF</sequence>
<dbReference type="InterPro" id="IPR027410">
    <property type="entry name" value="TCP-1-like_intermed_sf"/>
</dbReference>
<dbReference type="FunFam" id="3.50.7.10:FF:000001">
    <property type="entry name" value="60 kDa chaperonin"/>
    <property type="match status" value="1"/>
</dbReference>
<evidence type="ECO:0000313" key="5">
    <source>
        <dbReference type="EMBL" id="SPC92034.1"/>
    </source>
</evidence>
<dbReference type="PRINTS" id="PR00298">
    <property type="entry name" value="CHAPERONIN60"/>
</dbReference>
<dbReference type="Gene3D" id="1.10.560.10">
    <property type="entry name" value="GroEL-like equatorial domain"/>
    <property type="match status" value="1"/>
</dbReference>
<dbReference type="GO" id="GO:0005524">
    <property type="term" value="F:ATP binding"/>
    <property type="evidence" value="ECO:0007669"/>
    <property type="project" value="InterPro"/>
</dbReference>
<reference evidence="5" key="1">
    <citation type="submission" date="2018-02" db="EMBL/GenBank/DDBJ databases">
        <authorList>
            <person name="Cohen D.B."/>
            <person name="Kent A.D."/>
        </authorList>
    </citation>
    <scope>NUCLEOTIDE SEQUENCE</scope>
</reference>
<dbReference type="GO" id="GO:0140662">
    <property type="term" value="F:ATP-dependent protein folding chaperone"/>
    <property type="evidence" value="ECO:0007669"/>
    <property type="project" value="InterPro"/>
</dbReference>
<dbReference type="Gene3D" id="3.40.50.300">
    <property type="entry name" value="P-loop containing nucleotide triphosphate hydrolases"/>
    <property type="match status" value="2"/>
</dbReference>
<dbReference type="NCBIfam" id="NF009487">
    <property type="entry name" value="PRK12849.1"/>
    <property type="match status" value="1"/>
</dbReference>
<proteinExistence type="inferred from homology"/>
<dbReference type="SUPFAM" id="SSF48592">
    <property type="entry name" value="GroEL equatorial domain-like"/>
    <property type="match status" value="1"/>
</dbReference>
<dbReference type="InterPro" id="IPR027409">
    <property type="entry name" value="GroEL-like_apical_dom_sf"/>
</dbReference>
<dbReference type="Pfam" id="PF00118">
    <property type="entry name" value="Cpn60_TCP1"/>
    <property type="match status" value="1"/>
</dbReference>
<dbReference type="CDD" id="cd03344">
    <property type="entry name" value="GroEL"/>
    <property type="match status" value="1"/>
</dbReference>
<comment type="similarity">
    <text evidence="1 3">Belongs to the chaperonin (HSP60) family.</text>
</comment>
<protein>
    <recommendedName>
        <fullName evidence="4">Helicase C-terminal domain-containing protein</fullName>
    </recommendedName>
</protein>
<dbReference type="Pfam" id="PF00271">
    <property type="entry name" value="Helicase_C"/>
    <property type="match status" value="1"/>
</dbReference>
<dbReference type="InterPro" id="IPR001650">
    <property type="entry name" value="Helicase_C-like"/>
</dbReference>
<dbReference type="InterPro" id="IPR027413">
    <property type="entry name" value="GROEL-like_equatorial_sf"/>
</dbReference>
<name>A0A2N9FYY8_FAGSY</name>
<accession>A0A2N9FYY8</accession>
<dbReference type="InterPro" id="IPR001844">
    <property type="entry name" value="Cpn60/GroEL"/>
</dbReference>
<dbReference type="AlphaFoldDB" id="A0A2N9FYY8"/>
<keyword evidence="2" id="KW-0143">Chaperone</keyword>
<dbReference type="EMBL" id="OIVN01001274">
    <property type="protein sequence ID" value="SPC92034.1"/>
    <property type="molecule type" value="Genomic_DNA"/>
</dbReference>
<dbReference type="Gene3D" id="3.30.260.10">
    <property type="entry name" value="TCP-1-like chaperonin intermediate domain"/>
    <property type="match status" value="1"/>
</dbReference>
<dbReference type="InterPro" id="IPR027417">
    <property type="entry name" value="P-loop_NTPase"/>
</dbReference>
<dbReference type="Gene3D" id="3.50.7.10">
    <property type="entry name" value="GroEL"/>
    <property type="match status" value="1"/>
</dbReference>
<evidence type="ECO:0000256" key="3">
    <source>
        <dbReference type="RuleBase" id="RU000418"/>
    </source>
</evidence>
<dbReference type="SMART" id="SM00490">
    <property type="entry name" value="HELICc"/>
    <property type="match status" value="1"/>
</dbReference>
<dbReference type="InterPro" id="IPR002423">
    <property type="entry name" value="Cpn60/GroEL/TCP-1"/>
</dbReference>
<dbReference type="SUPFAM" id="SSF52540">
    <property type="entry name" value="P-loop containing nucleoside triphosphate hydrolases"/>
    <property type="match status" value="1"/>
</dbReference>